<dbReference type="PROSITE" id="PS51294">
    <property type="entry name" value="HTH_MYB"/>
    <property type="match status" value="1"/>
</dbReference>
<feature type="compositionally biased region" description="Basic residues" evidence="1">
    <location>
        <begin position="1"/>
        <end position="15"/>
    </location>
</feature>
<dbReference type="InterPro" id="IPR009057">
    <property type="entry name" value="Homeodomain-like_sf"/>
</dbReference>
<dbReference type="GO" id="GO:0051726">
    <property type="term" value="P:regulation of cell cycle"/>
    <property type="evidence" value="ECO:0007669"/>
    <property type="project" value="TreeGrafter"/>
</dbReference>
<evidence type="ECO:0000259" key="4">
    <source>
        <dbReference type="PROSITE" id="PS51294"/>
    </source>
</evidence>
<dbReference type="GO" id="GO:0003677">
    <property type="term" value="F:DNA binding"/>
    <property type="evidence" value="ECO:0007669"/>
    <property type="project" value="TreeGrafter"/>
</dbReference>
<feature type="domain" description="SANT" evidence="3">
    <location>
        <begin position="75"/>
        <end position="110"/>
    </location>
</feature>
<comment type="caution">
    <text evidence="5">The sequence shown here is derived from an EMBL/GenBank/DDBJ whole genome shotgun (WGS) entry which is preliminary data.</text>
</comment>
<reference evidence="5 6" key="1">
    <citation type="submission" date="2020-06" db="EMBL/GenBank/DDBJ databases">
        <title>Transcriptomic and genomic resources for Thalictrum thalictroides and T. hernandezii: Facilitating candidate gene discovery in an emerging model plant lineage.</title>
        <authorList>
            <person name="Arias T."/>
            <person name="Riano-Pachon D.M."/>
            <person name="Di Stilio V.S."/>
        </authorList>
    </citation>
    <scope>NUCLEOTIDE SEQUENCE [LARGE SCALE GENOMIC DNA]</scope>
    <source>
        <strain evidence="6">cv. WT478/WT964</strain>
        <tissue evidence="5">Leaves</tissue>
    </source>
</reference>
<dbReference type="InterPro" id="IPR017884">
    <property type="entry name" value="SANT_dom"/>
</dbReference>
<evidence type="ECO:0000313" key="6">
    <source>
        <dbReference type="Proteomes" id="UP000554482"/>
    </source>
</evidence>
<dbReference type="SMART" id="SM00717">
    <property type="entry name" value="SANT"/>
    <property type="match status" value="1"/>
</dbReference>
<accession>A0A7J6VXV7</accession>
<dbReference type="PANTHER" id="PTHR21689:SF2">
    <property type="entry name" value="PROTEIN LIN-9 HOMOLOG"/>
    <property type="match status" value="1"/>
</dbReference>
<proteinExistence type="predicted"/>
<dbReference type="CDD" id="cd00167">
    <property type="entry name" value="SANT"/>
    <property type="match status" value="1"/>
</dbReference>
<dbReference type="InterPro" id="IPR017930">
    <property type="entry name" value="Myb_dom"/>
</dbReference>
<dbReference type="GO" id="GO:0006357">
    <property type="term" value="P:regulation of transcription by RNA polymerase II"/>
    <property type="evidence" value="ECO:0007669"/>
    <property type="project" value="TreeGrafter"/>
</dbReference>
<dbReference type="GO" id="GO:0017053">
    <property type="term" value="C:transcription repressor complex"/>
    <property type="evidence" value="ECO:0007669"/>
    <property type="project" value="InterPro"/>
</dbReference>
<feature type="domain" description="HTH myb-type" evidence="4">
    <location>
        <begin position="72"/>
        <end position="110"/>
    </location>
</feature>
<dbReference type="PROSITE" id="PS50090">
    <property type="entry name" value="MYB_LIKE"/>
    <property type="match status" value="1"/>
</dbReference>
<dbReference type="PANTHER" id="PTHR21689">
    <property type="entry name" value="LIN-9"/>
    <property type="match status" value="1"/>
</dbReference>
<keyword evidence="6" id="KW-1185">Reference proteome</keyword>
<dbReference type="Gene3D" id="1.20.58.1880">
    <property type="match status" value="2"/>
</dbReference>
<evidence type="ECO:0000313" key="5">
    <source>
        <dbReference type="EMBL" id="KAF5189020.1"/>
    </source>
</evidence>
<dbReference type="AlphaFoldDB" id="A0A7J6VXV7"/>
<dbReference type="Pfam" id="PF00249">
    <property type="entry name" value="Myb_DNA-binding"/>
    <property type="match status" value="2"/>
</dbReference>
<dbReference type="SUPFAM" id="SSF46689">
    <property type="entry name" value="Homeodomain-like"/>
    <property type="match status" value="2"/>
</dbReference>
<dbReference type="GO" id="GO:0005654">
    <property type="term" value="C:nucleoplasm"/>
    <property type="evidence" value="ECO:0007669"/>
    <property type="project" value="TreeGrafter"/>
</dbReference>
<feature type="region of interest" description="Disordered" evidence="1">
    <location>
        <begin position="1"/>
        <end position="42"/>
    </location>
</feature>
<dbReference type="EMBL" id="JABWDY010026063">
    <property type="protein sequence ID" value="KAF5189020.1"/>
    <property type="molecule type" value="Genomic_DNA"/>
</dbReference>
<feature type="domain" description="Myb-like" evidence="2">
    <location>
        <begin position="78"/>
        <end position="110"/>
    </location>
</feature>
<protein>
    <submittedName>
        <fullName evidence="5">Always early-like protein</fullName>
    </submittedName>
</protein>
<name>A0A7J6VXV7_THATH</name>
<dbReference type="GO" id="GO:0006351">
    <property type="term" value="P:DNA-templated transcription"/>
    <property type="evidence" value="ECO:0007669"/>
    <property type="project" value="InterPro"/>
</dbReference>
<evidence type="ECO:0000259" key="2">
    <source>
        <dbReference type="PROSITE" id="PS50090"/>
    </source>
</evidence>
<organism evidence="5 6">
    <name type="scientific">Thalictrum thalictroides</name>
    <name type="common">Rue-anemone</name>
    <name type="synonym">Anemone thalictroides</name>
    <dbReference type="NCBI Taxonomy" id="46969"/>
    <lineage>
        <taxon>Eukaryota</taxon>
        <taxon>Viridiplantae</taxon>
        <taxon>Streptophyta</taxon>
        <taxon>Embryophyta</taxon>
        <taxon>Tracheophyta</taxon>
        <taxon>Spermatophyta</taxon>
        <taxon>Magnoliopsida</taxon>
        <taxon>Ranunculales</taxon>
        <taxon>Ranunculaceae</taxon>
        <taxon>Thalictroideae</taxon>
        <taxon>Thalictrum</taxon>
    </lineage>
</organism>
<dbReference type="InterPro" id="IPR001005">
    <property type="entry name" value="SANT/Myb"/>
</dbReference>
<evidence type="ECO:0000256" key="1">
    <source>
        <dbReference type="SAM" id="MobiDB-lite"/>
    </source>
</evidence>
<dbReference type="OrthoDB" id="2339771at2759"/>
<feature type="compositionally biased region" description="Basic and acidic residues" evidence="1">
    <location>
        <begin position="16"/>
        <end position="26"/>
    </location>
</feature>
<gene>
    <name evidence="5" type="ORF">FRX31_021393</name>
</gene>
<evidence type="ECO:0000259" key="3">
    <source>
        <dbReference type="PROSITE" id="PS51293"/>
    </source>
</evidence>
<dbReference type="PROSITE" id="PS51293">
    <property type="entry name" value="SANT"/>
    <property type="match status" value="1"/>
</dbReference>
<dbReference type="InterPro" id="IPR010561">
    <property type="entry name" value="LIN-9/ALY1"/>
</dbReference>
<sequence length="128" mass="15288">MASTRKSRSVNKRFFKANEESPDKDGGNGSKSKQQKRKLADRIGSQWSKEELERFYEAYRKYGKDWKKKRKLADRIGSQWSKEELERFYEAYRKYGKDWKKVASVVRNRSIEMVEALYTLNRVCFVIA</sequence>
<dbReference type="Proteomes" id="UP000554482">
    <property type="component" value="Unassembled WGS sequence"/>
</dbReference>